<dbReference type="AlphaFoldDB" id="A0A6C0CF49"/>
<organism evidence="1">
    <name type="scientific">viral metagenome</name>
    <dbReference type="NCBI Taxonomy" id="1070528"/>
    <lineage>
        <taxon>unclassified sequences</taxon>
        <taxon>metagenomes</taxon>
        <taxon>organismal metagenomes</taxon>
    </lineage>
</organism>
<sequence>MDILKPILDIYDEKKDVLTFYLDASIKDKVMDLDYLDDGHELFLNDRIYIINRSTLELEHIGIIQSIKEDLVCVKVKSKYSVHFKTNEYHIFIKRKKNKKNTRDFYKALLNAL</sequence>
<name>A0A6C0CF49_9ZZZZ</name>
<reference evidence="1" key="1">
    <citation type="journal article" date="2020" name="Nature">
        <title>Giant virus diversity and host interactions through global metagenomics.</title>
        <authorList>
            <person name="Schulz F."/>
            <person name="Roux S."/>
            <person name="Paez-Espino D."/>
            <person name="Jungbluth S."/>
            <person name="Walsh D.A."/>
            <person name="Denef V.J."/>
            <person name="McMahon K.D."/>
            <person name="Konstantinidis K.T."/>
            <person name="Eloe-Fadrosh E.A."/>
            <person name="Kyrpides N.C."/>
            <person name="Woyke T."/>
        </authorList>
    </citation>
    <scope>NUCLEOTIDE SEQUENCE</scope>
    <source>
        <strain evidence="1">GVMAG-M-3300020595-32</strain>
    </source>
</reference>
<evidence type="ECO:0000313" key="1">
    <source>
        <dbReference type="EMBL" id="QHT02772.1"/>
    </source>
</evidence>
<accession>A0A6C0CF49</accession>
<dbReference type="EMBL" id="MN739399">
    <property type="protein sequence ID" value="QHT02772.1"/>
    <property type="molecule type" value="Genomic_DNA"/>
</dbReference>
<protein>
    <submittedName>
        <fullName evidence="1">Uncharacterized protein</fullName>
    </submittedName>
</protein>
<proteinExistence type="predicted"/>